<name>A0ACC2W781_9TREE</name>
<evidence type="ECO:0000313" key="1">
    <source>
        <dbReference type="EMBL" id="KAJ9107497.1"/>
    </source>
</evidence>
<dbReference type="EMBL" id="JASBWT010000002">
    <property type="protein sequence ID" value="KAJ9107497.1"/>
    <property type="molecule type" value="Genomic_DNA"/>
</dbReference>
<keyword evidence="2" id="KW-1185">Reference proteome</keyword>
<reference evidence="1" key="1">
    <citation type="submission" date="2023-04" db="EMBL/GenBank/DDBJ databases">
        <title>Draft Genome sequencing of Naganishia species isolated from polar environments using Oxford Nanopore Technology.</title>
        <authorList>
            <person name="Leo P."/>
            <person name="Venkateswaran K."/>
        </authorList>
    </citation>
    <scope>NUCLEOTIDE SEQUENCE</scope>
    <source>
        <strain evidence="1">MNA-CCFEE 5423</strain>
    </source>
</reference>
<dbReference type="Proteomes" id="UP001227268">
    <property type="component" value="Unassembled WGS sequence"/>
</dbReference>
<accession>A0ACC2W781</accession>
<evidence type="ECO:0000313" key="2">
    <source>
        <dbReference type="Proteomes" id="UP001227268"/>
    </source>
</evidence>
<organism evidence="1 2">
    <name type="scientific">Naganishia friedmannii</name>
    <dbReference type="NCBI Taxonomy" id="89922"/>
    <lineage>
        <taxon>Eukaryota</taxon>
        <taxon>Fungi</taxon>
        <taxon>Dikarya</taxon>
        <taxon>Basidiomycota</taxon>
        <taxon>Agaricomycotina</taxon>
        <taxon>Tremellomycetes</taxon>
        <taxon>Filobasidiales</taxon>
        <taxon>Filobasidiaceae</taxon>
        <taxon>Naganishia</taxon>
    </lineage>
</organism>
<proteinExistence type="predicted"/>
<sequence length="275" mass="29584">MPQLPSTANHSPSTPSLLFDVDMDTDNINDHQKRQTGPTRINQPEQEVEMPSSRRPSSSRPRYEVPVLSAEAYALDEFDEEDGQGQGYGHGRSSKHGPNTNQDYPHAAEEEDHASASASAPLLFNGFSSPRDRERPAGYNDDRGGGGGGGGGGDDRDAFRYLLPEGEGAKSTLMAGIANVSSRAGVSALGDTIPHVIASIFPSFKTTPVLWLLVNRKFVVFLATVFVAYPLSLYRDIGKLSRASSMGELQVALGRKNDSNGGHTGRDVLKRFPAV</sequence>
<comment type="caution">
    <text evidence="1">The sequence shown here is derived from an EMBL/GenBank/DDBJ whole genome shotgun (WGS) entry which is preliminary data.</text>
</comment>
<protein>
    <submittedName>
        <fullName evidence="1">Uncharacterized protein</fullName>
    </submittedName>
</protein>
<gene>
    <name evidence="1" type="ORF">QFC21_000952</name>
</gene>